<comment type="pathway">
    <text evidence="2">Glycan metabolism; L-arabinan degradation.</text>
</comment>
<dbReference type="AlphaFoldDB" id="K5WFY2"/>
<evidence type="ECO:0000256" key="1">
    <source>
        <dbReference type="ARBA" id="ARBA00001462"/>
    </source>
</evidence>
<dbReference type="GO" id="GO:0031222">
    <property type="term" value="P:arabinan catabolic process"/>
    <property type="evidence" value="ECO:0007669"/>
    <property type="project" value="UniProtKB-UniPathway"/>
</dbReference>
<comment type="similarity">
    <text evidence="3">Belongs to the glycosyl hydrolase 51 family.</text>
</comment>
<dbReference type="InterPro" id="IPR055235">
    <property type="entry name" value="ASD1_cat"/>
</dbReference>
<dbReference type="SMART" id="SM00813">
    <property type="entry name" value="Alpha-L-AF_C"/>
    <property type="match status" value="1"/>
</dbReference>
<dbReference type="PANTHER" id="PTHR43576">
    <property type="entry name" value="ALPHA-L-ARABINOFURANOSIDASE C-RELATED"/>
    <property type="match status" value="1"/>
</dbReference>
<dbReference type="GO" id="GO:0046556">
    <property type="term" value="F:alpha-L-arabinofuranosidase activity"/>
    <property type="evidence" value="ECO:0007669"/>
    <property type="project" value="UniProtKB-EC"/>
</dbReference>
<reference evidence="10 11" key="1">
    <citation type="journal article" date="2012" name="BMC Genomics">
        <title>Comparative genomics of the white-rot fungi, Phanerochaete carnosa and P. chrysosporium, to elucidate the genetic basis of the distinct wood types they colonize.</title>
        <authorList>
            <person name="Suzuki H."/>
            <person name="MacDonald J."/>
            <person name="Syed K."/>
            <person name="Salamov A."/>
            <person name="Hori C."/>
            <person name="Aerts A."/>
            <person name="Henrissat B."/>
            <person name="Wiebenga A."/>
            <person name="vanKuyk P.A."/>
            <person name="Barry K."/>
            <person name="Lindquist E."/>
            <person name="LaButti K."/>
            <person name="Lapidus A."/>
            <person name="Lucas S."/>
            <person name="Coutinho P."/>
            <person name="Gong Y."/>
            <person name="Samejima M."/>
            <person name="Mahadevan R."/>
            <person name="Abou-Zaid M."/>
            <person name="de Vries R.P."/>
            <person name="Igarashi K."/>
            <person name="Yadav J.S."/>
            <person name="Grigoriev I.V."/>
            <person name="Master E.R."/>
        </authorList>
    </citation>
    <scope>NUCLEOTIDE SEQUENCE [LARGE SCALE GENOMIC DNA]</scope>
    <source>
        <strain evidence="10 11">HHB-10118-sp</strain>
    </source>
</reference>
<dbReference type="EMBL" id="JH930470">
    <property type="protein sequence ID" value="EKM57999.1"/>
    <property type="molecule type" value="Genomic_DNA"/>
</dbReference>
<evidence type="ECO:0000256" key="8">
    <source>
        <dbReference type="ARBA" id="ARBA00037415"/>
    </source>
</evidence>
<dbReference type="Gene3D" id="2.60.40.1180">
    <property type="entry name" value="Golgi alpha-mannosidase II"/>
    <property type="match status" value="1"/>
</dbReference>
<dbReference type="UniPathway" id="UPA00667"/>
<name>K5WFY2_PHACS</name>
<dbReference type="STRING" id="650164.K5WFY2"/>
<dbReference type="PANTHER" id="PTHR43576:SF3">
    <property type="entry name" value="ALPHA-L-ARABINOFURANOSIDASE C"/>
    <property type="match status" value="1"/>
</dbReference>
<dbReference type="Pfam" id="PF22848">
    <property type="entry name" value="ASD1_dom"/>
    <property type="match status" value="1"/>
</dbReference>
<sequence>MSPSSVKPSLDVFPTAPIGTVSPYIFSGFLEHLGRCIYGGILPSDPTTFPYTPRRPSLLTEEGFRKDVLEVLRDELSVPMVRWPGGNYVSSYNWKDGIGPKDQRKRRPELAWGGEESNQFGTDEFIAWCRLARIEPYIILNMGTGTLDDALHWIEYCNGTGDTYWASLRRKNNGRDEPHNVKYWGLGNEVWGEWQIGQETAEAYTTKARQWAHAIKLLDPTIKLIGCGETGLNHWDGVVLDGLVDKIDGHSIHLYTNFGQRDRTVYGPDAAEYSIEICKALINKARYARKVAKPITIAFDEYGVWDETVGTPQNGLQQFYTLADALAMASWLNVFVRQADIVEIACVAQSVNVISPLVTSPTGLLRQTVYWPLYLFSRYMREGTSVRVSVESPKFTGETLPAWISDIKGRPSVLDAAAAVHITENGAYSLRIAVVNRSETESIRTPIRVAYQNTHLECADVEVHELWHADVKAKNYWGRENEVSIKTSRARWDREWTFREHSFTLLVLDSKRA</sequence>
<evidence type="ECO:0000256" key="5">
    <source>
        <dbReference type="ARBA" id="ARBA00022801"/>
    </source>
</evidence>
<dbReference type="SUPFAM" id="SSF51445">
    <property type="entry name" value="(Trans)glycosidases"/>
    <property type="match status" value="1"/>
</dbReference>
<feature type="domain" description="Alpha-L-arabinofuranosidase C-terminal" evidence="9">
    <location>
        <begin position="300"/>
        <end position="502"/>
    </location>
</feature>
<evidence type="ECO:0000256" key="4">
    <source>
        <dbReference type="ARBA" id="ARBA00012670"/>
    </source>
</evidence>
<dbReference type="InParanoid" id="K5WFY2"/>
<gene>
    <name evidence="10" type="ORF">PHACADRAFT_90334</name>
</gene>
<dbReference type="HOGENOM" id="CLU_017810_1_0_1"/>
<dbReference type="InterPro" id="IPR017853">
    <property type="entry name" value="GH"/>
</dbReference>
<dbReference type="Proteomes" id="UP000008370">
    <property type="component" value="Unassembled WGS sequence"/>
</dbReference>
<evidence type="ECO:0000256" key="3">
    <source>
        <dbReference type="ARBA" id="ARBA00007186"/>
    </source>
</evidence>
<dbReference type="RefSeq" id="XP_007393330.1">
    <property type="nucleotide sequence ID" value="XM_007393268.1"/>
</dbReference>
<dbReference type="Pfam" id="PF06964">
    <property type="entry name" value="Alpha-L-AF_C"/>
    <property type="match status" value="1"/>
</dbReference>
<evidence type="ECO:0000256" key="7">
    <source>
        <dbReference type="ARBA" id="ARBA00023295"/>
    </source>
</evidence>
<dbReference type="OrthoDB" id="3032304at2759"/>
<organism evidence="10 11">
    <name type="scientific">Phanerochaete carnosa (strain HHB-10118-sp)</name>
    <name type="common">White-rot fungus</name>
    <name type="synonym">Peniophora carnosa</name>
    <dbReference type="NCBI Taxonomy" id="650164"/>
    <lineage>
        <taxon>Eukaryota</taxon>
        <taxon>Fungi</taxon>
        <taxon>Dikarya</taxon>
        <taxon>Basidiomycota</taxon>
        <taxon>Agaricomycotina</taxon>
        <taxon>Agaricomycetes</taxon>
        <taxon>Polyporales</taxon>
        <taxon>Phanerochaetaceae</taxon>
        <taxon>Phanerochaete</taxon>
    </lineage>
</organism>
<evidence type="ECO:0000256" key="6">
    <source>
        <dbReference type="ARBA" id="ARBA00023277"/>
    </source>
</evidence>
<keyword evidence="5 10" id="KW-0378">Hydrolase</keyword>
<dbReference type="GeneID" id="18920688"/>
<dbReference type="SUPFAM" id="SSF51011">
    <property type="entry name" value="Glycosyl hydrolase domain"/>
    <property type="match status" value="1"/>
</dbReference>
<dbReference type="GO" id="GO:0046373">
    <property type="term" value="P:L-arabinose metabolic process"/>
    <property type="evidence" value="ECO:0007669"/>
    <property type="project" value="InterPro"/>
</dbReference>
<dbReference type="InterPro" id="IPR013780">
    <property type="entry name" value="Glyco_hydro_b"/>
</dbReference>
<proteinExistence type="inferred from homology"/>
<keyword evidence="11" id="KW-1185">Reference proteome</keyword>
<evidence type="ECO:0000313" key="10">
    <source>
        <dbReference type="EMBL" id="EKM57999.1"/>
    </source>
</evidence>
<dbReference type="InterPro" id="IPR010720">
    <property type="entry name" value="Alpha-L-AF_C"/>
</dbReference>
<protein>
    <recommendedName>
        <fullName evidence="4">non-reducing end alpha-L-arabinofuranosidase</fullName>
        <ecNumber evidence="4">3.2.1.55</ecNumber>
    </recommendedName>
</protein>
<keyword evidence="7" id="KW-0326">Glycosidase</keyword>
<comment type="catalytic activity">
    <reaction evidence="1">
        <text>Hydrolysis of terminal non-reducing alpha-L-arabinofuranoside residues in alpha-L-arabinosides.</text>
        <dbReference type="EC" id="3.2.1.55"/>
    </reaction>
</comment>
<accession>K5WFY2</accession>
<evidence type="ECO:0000259" key="9">
    <source>
        <dbReference type="SMART" id="SM00813"/>
    </source>
</evidence>
<evidence type="ECO:0000256" key="2">
    <source>
        <dbReference type="ARBA" id="ARBA00004834"/>
    </source>
</evidence>
<dbReference type="Gene3D" id="3.20.20.80">
    <property type="entry name" value="Glycosidases"/>
    <property type="match status" value="1"/>
</dbReference>
<dbReference type="EC" id="3.2.1.55" evidence="4"/>
<keyword evidence="6" id="KW-0119">Carbohydrate metabolism</keyword>
<comment type="function">
    <text evidence="8">Alpha-L-arabinofuranosidase involved in the degradation of arabinoxylan, a major component of plant hemicellulose. Acts only on small linear 1,5-alpha-linked L-arabinofuranosyl oligosaccharides.</text>
</comment>
<evidence type="ECO:0000313" key="11">
    <source>
        <dbReference type="Proteomes" id="UP000008370"/>
    </source>
</evidence>
<dbReference type="KEGG" id="pco:PHACADRAFT_90334"/>